<feature type="transmembrane region" description="Helical" evidence="9">
    <location>
        <begin position="13"/>
        <end position="34"/>
    </location>
</feature>
<protein>
    <submittedName>
        <fullName evidence="11">PTS galactitol transporter subunit IIC</fullName>
    </submittedName>
</protein>
<dbReference type="KEGG" id="faf:OE104_12455"/>
<dbReference type="PANTHER" id="PTHR37324:SF2">
    <property type="entry name" value="PTS SYSTEM GALACTITOL-SPECIFIC EIIC COMPONENT"/>
    <property type="match status" value="1"/>
</dbReference>
<keyword evidence="6 9" id="KW-0812">Transmembrane</keyword>
<dbReference type="InterPro" id="IPR004703">
    <property type="entry name" value="PTS_sugar-sp_permease"/>
</dbReference>
<evidence type="ECO:0000256" key="1">
    <source>
        <dbReference type="ARBA" id="ARBA00004651"/>
    </source>
</evidence>
<keyword evidence="4" id="KW-0762">Sugar transport</keyword>
<keyword evidence="3" id="KW-1003">Cell membrane</keyword>
<evidence type="ECO:0000256" key="7">
    <source>
        <dbReference type="ARBA" id="ARBA00022989"/>
    </source>
</evidence>
<evidence type="ECO:0000256" key="9">
    <source>
        <dbReference type="SAM" id="Phobius"/>
    </source>
</evidence>
<feature type="transmembrane region" description="Helical" evidence="9">
    <location>
        <begin position="86"/>
        <end position="117"/>
    </location>
</feature>
<reference evidence="11" key="1">
    <citation type="submission" date="2022-09" db="EMBL/GenBank/DDBJ databases">
        <title>Complete Genomes of Fervidibacillus albus and Fervidibacillus halotolerans isolated from tidal flat sediments.</title>
        <authorList>
            <person name="Kwon K.K."/>
            <person name="Yang S.-H."/>
            <person name="Park M.J."/>
            <person name="Oh H.-M."/>
        </authorList>
    </citation>
    <scope>NUCLEOTIDE SEQUENCE</scope>
    <source>
        <strain evidence="11">MEBiC13591</strain>
    </source>
</reference>
<dbReference type="GO" id="GO:0009401">
    <property type="term" value="P:phosphoenolpyruvate-dependent sugar phosphotransferase system"/>
    <property type="evidence" value="ECO:0007669"/>
    <property type="project" value="UniProtKB-KW"/>
</dbReference>
<keyword evidence="8 9" id="KW-0472">Membrane</keyword>
<evidence type="ECO:0000313" key="12">
    <source>
        <dbReference type="Proteomes" id="UP001164718"/>
    </source>
</evidence>
<dbReference type="Pfam" id="PF03611">
    <property type="entry name" value="EIIC-GAT"/>
    <property type="match status" value="1"/>
</dbReference>
<dbReference type="PANTHER" id="PTHR37324">
    <property type="entry name" value="PTS SYSTEM GALACTITOL-SPECIFIC EIIC COMPONENT"/>
    <property type="match status" value="1"/>
</dbReference>
<evidence type="ECO:0000313" key="11">
    <source>
        <dbReference type="EMBL" id="WAA09363.1"/>
    </source>
</evidence>
<dbReference type="EMBL" id="CP106878">
    <property type="protein sequence ID" value="WAA09363.1"/>
    <property type="molecule type" value="Genomic_DNA"/>
</dbReference>
<feature type="transmembrane region" description="Helical" evidence="9">
    <location>
        <begin position="336"/>
        <end position="356"/>
    </location>
</feature>
<name>A0A9E8RVV5_9BACI</name>
<keyword evidence="12" id="KW-1185">Reference proteome</keyword>
<evidence type="ECO:0000256" key="2">
    <source>
        <dbReference type="ARBA" id="ARBA00022448"/>
    </source>
</evidence>
<organism evidence="11 12">
    <name type="scientific">Fervidibacillus albus</name>
    <dbReference type="NCBI Taxonomy" id="2980026"/>
    <lineage>
        <taxon>Bacteria</taxon>
        <taxon>Bacillati</taxon>
        <taxon>Bacillota</taxon>
        <taxon>Bacilli</taxon>
        <taxon>Bacillales</taxon>
        <taxon>Bacillaceae</taxon>
        <taxon>Fervidibacillus</taxon>
    </lineage>
</organism>
<dbReference type="RefSeq" id="WP_275417145.1">
    <property type="nucleotide sequence ID" value="NZ_CP106878.1"/>
</dbReference>
<feature type="transmembrane region" description="Helical" evidence="9">
    <location>
        <begin position="124"/>
        <end position="142"/>
    </location>
</feature>
<feature type="transmembrane region" description="Helical" evidence="9">
    <location>
        <begin position="297"/>
        <end position="330"/>
    </location>
</feature>
<gene>
    <name evidence="11" type="ORF">OE104_12455</name>
</gene>
<comment type="subcellular location">
    <subcellularLocation>
        <location evidence="1">Cell membrane</location>
        <topology evidence="1">Multi-pass membrane protein</topology>
    </subcellularLocation>
</comment>
<feature type="transmembrane region" description="Helical" evidence="9">
    <location>
        <begin position="46"/>
        <end position="66"/>
    </location>
</feature>
<evidence type="ECO:0000256" key="6">
    <source>
        <dbReference type="ARBA" id="ARBA00022692"/>
    </source>
</evidence>
<feature type="transmembrane region" description="Helical" evidence="9">
    <location>
        <begin position="423"/>
        <end position="441"/>
    </location>
</feature>
<dbReference type="Proteomes" id="UP001164718">
    <property type="component" value="Chromosome"/>
</dbReference>
<evidence type="ECO:0000256" key="5">
    <source>
        <dbReference type="ARBA" id="ARBA00022683"/>
    </source>
</evidence>
<evidence type="ECO:0000256" key="3">
    <source>
        <dbReference type="ARBA" id="ARBA00022475"/>
    </source>
</evidence>
<feature type="transmembrane region" description="Helical" evidence="9">
    <location>
        <begin position="363"/>
        <end position="384"/>
    </location>
</feature>
<keyword evidence="2" id="KW-0813">Transport</keyword>
<keyword evidence="5" id="KW-0598">Phosphotransferase system</keyword>
<feature type="transmembrane region" description="Helical" evidence="9">
    <location>
        <begin position="254"/>
        <end position="276"/>
    </location>
</feature>
<dbReference type="PROSITE" id="PS51104">
    <property type="entry name" value="PTS_EIIC_TYPE_2"/>
    <property type="match status" value="1"/>
</dbReference>
<evidence type="ECO:0000256" key="4">
    <source>
        <dbReference type="ARBA" id="ARBA00022597"/>
    </source>
</evidence>
<sequence length="455" mass="49117">MDFLETIGSGLNWIINLGAAAMMPIIFFVFALILGVKPGKALKSGLMVGIGFTGLNTIINLMTEYMSPASQSMVENSGLNLTVLDVGWPAASAIAYGSMVGILMIPVGMLVNVLMLLTKTTKTINIDIWNYWHFAFTGSLIYALTENLLISLALASINMIIIMVIGDRTQPQVEKVLGLKGISVPHAFSGTFAPIAWIVNKVMDRIPGVNKIHLDEQTFKKRFGIFGDPAILGALVGVLIGVLARYSVAQILQLAVVMAAVLVLMPKMAAAMMEGLTPVSESLREKLQKRFKGNTTLYIGLDSAVGVGNPVVLTVSTVMIPITVLLAFLIPGNDFLPFASLSGLTFMFVLIVPLVNGDFFRSLVVGIISMVFQLLLGTAIAELFTKVAAAASFSIPEGSSLISSIDYGSSWIPNVIVYAMENGWVFVSILSVFTLLLMLWNRKKILEEARMAEQQ</sequence>
<accession>A0A9E8RVV5</accession>
<feature type="transmembrane region" description="Helical" evidence="9">
    <location>
        <begin position="230"/>
        <end position="248"/>
    </location>
</feature>
<dbReference type="AlphaFoldDB" id="A0A9E8RVV5"/>
<dbReference type="PIRSF" id="PIRSF006304">
    <property type="entry name" value="GatC"/>
    <property type="match status" value="1"/>
</dbReference>
<keyword evidence="7 9" id="KW-1133">Transmembrane helix</keyword>
<feature type="domain" description="PTS EIIC type-2" evidence="10">
    <location>
        <begin position="11"/>
        <end position="440"/>
    </location>
</feature>
<dbReference type="GO" id="GO:0015577">
    <property type="term" value="F:galactitol transmembrane transporter activity"/>
    <property type="evidence" value="ECO:0007669"/>
    <property type="project" value="InterPro"/>
</dbReference>
<feature type="transmembrane region" description="Helical" evidence="9">
    <location>
        <begin position="148"/>
        <end position="166"/>
    </location>
</feature>
<dbReference type="InterPro" id="IPR013853">
    <property type="entry name" value="EIIC-GAT"/>
</dbReference>
<proteinExistence type="predicted"/>
<dbReference type="InterPro" id="IPR013014">
    <property type="entry name" value="PTS_EIIC_2"/>
</dbReference>
<evidence type="ECO:0000256" key="8">
    <source>
        <dbReference type="ARBA" id="ARBA00023136"/>
    </source>
</evidence>
<dbReference type="GO" id="GO:0005886">
    <property type="term" value="C:plasma membrane"/>
    <property type="evidence" value="ECO:0007669"/>
    <property type="project" value="UniProtKB-SubCell"/>
</dbReference>
<evidence type="ECO:0000259" key="10">
    <source>
        <dbReference type="PROSITE" id="PS51104"/>
    </source>
</evidence>